<dbReference type="Gene3D" id="1.25.40.20">
    <property type="entry name" value="Ankyrin repeat-containing domain"/>
    <property type="match status" value="2"/>
</dbReference>
<feature type="repeat" description="ANK" evidence="3">
    <location>
        <begin position="189"/>
        <end position="221"/>
    </location>
</feature>
<keyword evidence="7" id="KW-1185">Reference proteome</keyword>
<keyword evidence="2 3" id="KW-0040">ANK repeat</keyword>
<feature type="repeat" description="ANK" evidence="3">
    <location>
        <begin position="255"/>
        <end position="287"/>
    </location>
</feature>
<feature type="repeat" description="ANK" evidence="3">
    <location>
        <begin position="222"/>
        <end position="254"/>
    </location>
</feature>
<dbReference type="PROSITE" id="PS50088">
    <property type="entry name" value="ANK_REPEAT"/>
    <property type="match status" value="4"/>
</dbReference>
<dbReference type="InterPro" id="IPR036770">
    <property type="entry name" value="Ankyrin_rpt-contain_sf"/>
</dbReference>
<dbReference type="PANTHER" id="PTHR24198:SF165">
    <property type="entry name" value="ANKYRIN REPEAT-CONTAINING PROTEIN-RELATED"/>
    <property type="match status" value="1"/>
</dbReference>
<reference evidence="5" key="1">
    <citation type="submission" date="2021-02" db="EMBL/GenBank/DDBJ databases">
        <authorList>
            <person name="Dougan E. K."/>
            <person name="Rhodes N."/>
            <person name="Thang M."/>
            <person name="Chan C."/>
        </authorList>
    </citation>
    <scope>NUCLEOTIDE SEQUENCE</scope>
</reference>
<dbReference type="EMBL" id="CAJNNV010033185">
    <property type="protein sequence ID" value="CAE8642644.1"/>
    <property type="molecule type" value="Genomic_DNA"/>
</dbReference>
<accession>A0A813GV74</accession>
<dbReference type="EMBL" id="CAJNNV010029673">
    <property type="protein sequence ID" value="CAE8629637.1"/>
    <property type="molecule type" value="Genomic_DNA"/>
</dbReference>
<dbReference type="InterPro" id="IPR002110">
    <property type="entry name" value="Ankyrin_rpt"/>
</dbReference>
<dbReference type="AlphaFoldDB" id="A0A813GV74"/>
<feature type="repeat" description="ANK" evidence="3">
    <location>
        <begin position="156"/>
        <end position="188"/>
    </location>
</feature>
<evidence type="ECO:0000313" key="6">
    <source>
        <dbReference type="EMBL" id="CAE8642644.1"/>
    </source>
</evidence>
<evidence type="ECO:0000313" key="5">
    <source>
        <dbReference type="EMBL" id="CAE8629637.1"/>
    </source>
</evidence>
<comment type="caution">
    <text evidence="5">The sequence shown here is derived from an EMBL/GenBank/DDBJ whole genome shotgun (WGS) entry which is preliminary data.</text>
</comment>
<sequence>MAEVVAPSVLLEEWIALRLWHFLEAPADLGARAVCALWGSASRLSSSAGGASRLRLPHLGLVQGAPGVDLLRWAQRHVSLGFLESFRLPDSEAKLPDDNLDSEVAAESLTKALCWFAREGDATWVEWLLMSVAAWPGGLLERRASMRSPSASQVKVNFVVLQAAASAGHAEVVQALLRAAADVSASDENECTALHWAADKGHPEACRALLEGKAQVNVLDDDSWTPLCLAAEEGHVQVCKVLLEARAGVNLPDEDSRSPLWWAAWKRHDHLVTLLLSSRADLDQSDHNGVTPSGLLMARSDSSRFP</sequence>
<proteinExistence type="predicted"/>
<dbReference type="OrthoDB" id="194358at2759"/>
<keyword evidence="1" id="KW-0677">Repeat</keyword>
<organism evidence="5 7">
    <name type="scientific">Polarella glacialis</name>
    <name type="common">Dinoflagellate</name>
    <dbReference type="NCBI Taxonomy" id="89957"/>
    <lineage>
        <taxon>Eukaryota</taxon>
        <taxon>Sar</taxon>
        <taxon>Alveolata</taxon>
        <taxon>Dinophyceae</taxon>
        <taxon>Suessiales</taxon>
        <taxon>Suessiaceae</taxon>
        <taxon>Polarella</taxon>
    </lineage>
</organism>
<feature type="region of interest" description="Disordered" evidence="4">
    <location>
        <begin position="287"/>
        <end position="306"/>
    </location>
</feature>
<dbReference type="SMART" id="SM00248">
    <property type="entry name" value="ANK"/>
    <property type="match status" value="4"/>
</dbReference>
<dbReference type="Pfam" id="PF12796">
    <property type="entry name" value="Ank_2"/>
    <property type="match status" value="1"/>
</dbReference>
<gene>
    <name evidence="5" type="ORF">PGLA1383_LOCUS46065</name>
    <name evidence="6" type="ORF">PGLA1383_LOCUS57078</name>
</gene>
<dbReference type="SUPFAM" id="SSF48403">
    <property type="entry name" value="Ankyrin repeat"/>
    <property type="match status" value="1"/>
</dbReference>
<evidence type="ECO:0000256" key="4">
    <source>
        <dbReference type="SAM" id="MobiDB-lite"/>
    </source>
</evidence>
<evidence type="ECO:0000313" key="7">
    <source>
        <dbReference type="Proteomes" id="UP000654075"/>
    </source>
</evidence>
<dbReference type="Pfam" id="PF00023">
    <property type="entry name" value="Ank"/>
    <property type="match status" value="1"/>
</dbReference>
<evidence type="ECO:0000256" key="3">
    <source>
        <dbReference type="PROSITE-ProRule" id="PRU00023"/>
    </source>
</evidence>
<evidence type="ECO:0000256" key="1">
    <source>
        <dbReference type="ARBA" id="ARBA00022737"/>
    </source>
</evidence>
<protein>
    <submittedName>
        <fullName evidence="5">Uncharacterized protein</fullName>
    </submittedName>
</protein>
<dbReference type="Proteomes" id="UP000654075">
    <property type="component" value="Unassembled WGS sequence"/>
</dbReference>
<name>A0A813GV74_POLGL</name>
<dbReference type="PANTHER" id="PTHR24198">
    <property type="entry name" value="ANKYRIN REPEAT AND PROTEIN KINASE DOMAIN-CONTAINING PROTEIN"/>
    <property type="match status" value="1"/>
</dbReference>
<dbReference type="PROSITE" id="PS50297">
    <property type="entry name" value="ANK_REP_REGION"/>
    <property type="match status" value="2"/>
</dbReference>
<evidence type="ECO:0000256" key="2">
    <source>
        <dbReference type="ARBA" id="ARBA00023043"/>
    </source>
</evidence>